<comment type="caution">
    <text evidence="1">The sequence shown here is derived from an EMBL/GenBank/DDBJ whole genome shotgun (WGS) entry which is preliminary data.</text>
</comment>
<dbReference type="InterPro" id="IPR012373">
    <property type="entry name" value="Ferrdict_sens_TM"/>
</dbReference>
<keyword evidence="2" id="KW-1185">Reference proteome</keyword>
<evidence type="ECO:0000313" key="1">
    <source>
        <dbReference type="EMBL" id="MCJ2542886.1"/>
    </source>
</evidence>
<proteinExistence type="predicted"/>
<dbReference type="PANTHER" id="PTHR30273">
    <property type="entry name" value="PERIPLASMIC SIGNAL SENSOR AND SIGMA FACTOR ACTIVATOR FECR-RELATED"/>
    <property type="match status" value="1"/>
</dbReference>
<dbReference type="Proteomes" id="UP000830835">
    <property type="component" value="Unassembled WGS sequence"/>
</dbReference>
<organism evidence="1 2">
    <name type="scientific">Thermostichus vulcanus str. 'Rupite'</name>
    <dbReference type="NCBI Taxonomy" id="2813851"/>
    <lineage>
        <taxon>Bacteria</taxon>
        <taxon>Bacillati</taxon>
        <taxon>Cyanobacteriota</taxon>
        <taxon>Cyanophyceae</taxon>
        <taxon>Thermostichales</taxon>
        <taxon>Thermostichaceae</taxon>
        <taxon>Thermostichus</taxon>
    </lineage>
</organism>
<evidence type="ECO:0008006" key="3">
    <source>
        <dbReference type="Google" id="ProtNLM"/>
    </source>
</evidence>
<gene>
    <name evidence="1" type="ORF">JX360_08210</name>
</gene>
<reference evidence="1" key="1">
    <citation type="submission" date="2021-02" db="EMBL/GenBank/DDBJ databases">
        <title>The CRISPR/cas machinery reduction and long-range gene transfer in the hot spring cyanobacterium Synechococcus.</title>
        <authorList>
            <person name="Dvorak P."/>
            <person name="Jahodarova E."/>
            <person name="Hasler P."/>
            <person name="Poulickova A."/>
        </authorList>
    </citation>
    <scope>NUCLEOTIDE SEQUENCE</scope>
    <source>
        <strain evidence="1">Rupite</strain>
    </source>
</reference>
<sequence>MDKRFEQLSAYLDGELSTQEARQVEDWLATDAQGRQLYSQLAALQAGLANLEVPTMDSTETEMLISRVFDKLDQAPVVHLGWGSRQRRRHNPWGQVAAALLVLAGAGWAGWRWYHPQPLVSLEEPPVRVAIVPASARVAQRYLFEPGYKQDAYSILFEVASTGGAEVP</sequence>
<dbReference type="PANTHER" id="PTHR30273:SF2">
    <property type="entry name" value="PROTEIN FECR"/>
    <property type="match status" value="1"/>
</dbReference>
<dbReference type="EMBL" id="JAFIRA010000017">
    <property type="protein sequence ID" value="MCJ2542886.1"/>
    <property type="molecule type" value="Genomic_DNA"/>
</dbReference>
<protein>
    <recommendedName>
        <fullName evidence="3">Zinc-finger domain-containing protein</fullName>
    </recommendedName>
</protein>
<name>A0ABT0CAS2_THEVL</name>
<dbReference type="InterPro" id="IPR041916">
    <property type="entry name" value="Anti_sigma_zinc_sf"/>
</dbReference>
<accession>A0ABT0CAS2</accession>
<evidence type="ECO:0000313" key="2">
    <source>
        <dbReference type="Proteomes" id="UP000830835"/>
    </source>
</evidence>
<dbReference type="Gene3D" id="1.10.10.1320">
    <property type="entry name" value="Anti-sigma factor, zinc-finger domain"/>
    <property type="match status" value="1"/>
</dbReference>